<keyword evidence="1" id="KW-1133">Transmembrane helix</keyword>
<accession>A0A1J5P2S8</accession>
<reference evidence="2 3" key="1">
    <citation type="submission" date="2016-08" db="EMBL/GenBank/DDBJ databases">
        <title>Genome-based comparison of Moorella thermoacetic strains.</title>
        <authorList>
            <person name="Poehlein A."/>
            <person name="Bengelsdorf F.R."/>
            <person name="Esser C."/>
            <person name="Duerre P."/>
            <person name="Daniel R."/>
        </authorList>
    </citation>
    <scope>NUCLEOTIDE SEQUENCE [LARGE SCALE GENOMIC DNA]</scope>
    <source>
        <strain evidence="2 3">DSM 21394</strain>
    </source>
</reference>
<proteinExistence type="predicted"/>
<gene>
    <name evidence="2" type="ORF">MOTE_10670</name>
</gene>
<dbReference type="NCBIfam" id="NF047472">
    <property type="entry name" value="LA_3696_Nterm"/>
    <property type="match status" value="1"/>
</dbReference>
<protein>
    <recommendedName>
        <fullName evidence="4">DUF1640 domain-containing protein</fullName>
    </recommendedName>
</protein>
<sequence>MNGMGLVLFPEVLREKLGDDGAKELVDLINASSKNARENAEEIGTERLERRIAETEAKLQKEISGTEMRLQKEIAYTRADIIKWMFIFWVGQAAVVYGLFKAMAH</sequence>
<name>A0A1J5P2S8_NEOTH</name>
<evidence type="ECO:0000313" key="2">
    <source>
        <dbReference type="EMBL" id="OIQ59811.1"/>
    </source>
</evidence>
<organism evidence="2 3">
    <name type="scientific">Neomoorella thermoacetica</name>
    <name type="common">Clostridium thermoaceticum</name>
    <dbReference type="NCBI Taxonomy" id="1525"/>
    <lineage>
        <taxon>Bacteria</taxon>
        <taxon>Bacillati</taxon>
        <taxon>Bacillota</taxon>
        <taxon>Clostridia</taxon>
        <taxon>Neomoorellales</taxon>
        <taxon>Neomoorellaceae</taxon>
        <taxon>Neomoorella</taxon>
    </lineage>
</organism>
<keyword evidence="1" id="KW-0472">Membrane</keyword>
<dbReference type="AlphaFoldDB" id="A0A1J5P2S8"/>
<dbReference type="Proteomes" id="UP000182811">
    <property type="component" value="Unassembled WGS sequence"/>
</dbReference>
<feature type="transmembrane region" description="Helical" evidence="1">
    <location>
        <begin position="81"/>
        <end position="100"/>
    </location>
</feature>
<comment type="caution">
    <text evidence="2">The sequence shown here is derived from an EMBL/GenBank/DDBJ whole genome shotgun (WGS) entry which is preliminary data.</text>
</comment>
<evidence type="ECO:0000256" key="1">
    <source>
        <dbReference type="SAM" id="Phobius"/>
    </source>
</evidence>
<keyword evidence="1" id="KW-0812">Transmembrane</keyword>
<evidence type="ECO:0008006" key="4">
    <source>
        <dbReference type="Google" id="ProtNLM"/>
    </source>
</evidence>
<dbReference type="EMBL" id="MDDC01000007">
    <property type="protein sequence ID" value="OIQ59811.1"/>
    <property type="molecule type" value="Genomic_DNA"/>
</dbReference>
<evidence type="ECO:0000313" key="3">
    <source>
        <dbReference type="Proteomes" id="UP000182811"/>
    </source>
</evidence>